<sequence length="205" mass="22840">MFLPLRLCFGHAHVTLTYTMTTTTLKGVFSHVQQQPFFSPGQGLVSCDLVPSCLTKHIHTHTQTHTHVRKHSETSHNSYHNTIVPSYHRTIVPSYHYITASPHAPCHCLSVMHTVLQLLFVSVLCVAAHDSRMSLLGLPENYDPIASVGSLATARCRKRLISCGKSPRTLRHAAVERLSAGGAPIPLKLDHKVRELYRYTTCQEA</sequence>
<dbReference type="Proteomes" id="UP000236544">
    <property type="component" value="Unassembled WGS sequence"/>
</dbReference>
<gene>
    <name evidence="1" type="ORF">LAQU0_S01e15104g</name>
</gene>
<reference evidence="2" key="1">
    <citation type="submission" date="2015-10" db="EMBL/GenBank/DDBJ databases">
        <authorList>
            <person name="Devillers H."/>
        </authorList>
    </citation>
    <scope>NUCLEOTIDE SEQUENCE [LARGE SCALE GENOMIC DNA]</scope>
</reference>
<name>A0A0P1KLW9_9SACH</name>
<dbReference type="AlphaFoldDB" id="A0A0P1KLW9"/>
<dbReference type="EMBL" id="LN890560">
    <property type="protein sequence ID" value="CUS20808.1"/>
    <property type="molecule type" value="Genomic_DNA"/>
</dbReference>
<proteinExistence type="predicted"/>
<organism evidence="1 2">
    <name type="scientific">Lachancea quebecensis</name>
    <dbReference type="NCBI Taxonomy" id="1654605"/>
    <lineage>
        <taxon>Eukaryota</taxon>
        <taxon>Fungi</taxon>
        <taxon>Dikarya</taxon>
        <taxon>Ascomycota</taxon>
        <taxon>Saccharomycotina</taxon>
        <taxon>Saccharomycetes</taxon>
        <taxon>Saccharomycetales</taxon>
        <taxon>Saccharomycetaceae</taxon>
        <taxon>Lachancea</taxon>
    </lineage>
</organism>
<evidence type="ECO:0000313" key="1">
    <source>
        <dbReference type="EMBL" id="CUS20808.1"/>
    </source>
</evidence>
<protein>
    <submittedName>
        <fullName evidence="1">LAQU0S01e15104g1_1</fullName>
    </submittedName>
</protein>
<accession>A0A0P1KLW9</accession>
<evidence type="ECO:0000313" key="2">
    <source>
        <dbReference type="Proteomes" id="UP000236544"/>
    </source>
</evidence>
<keyword evidence="2" id="KW-1185">Reference proteome</keyword>